<dbReference type="AlphaFoldDB" id="A0A2G8SMZ4"/>
<dbReference type="GO" id="GO:0005975">
    <property type="term" value="P:carbohydrate metabolic process"/>
    <property type="evidence" value="ECO:0007669"/>
    <property type="project" value="InterPro"/>
</dbReference>
<evidence type="ECO:0000256" key="2">
    <source>
        <dbReference type="ARBA" id="ARBA00006285"/>
    </source>
</evidence>
<keyword evidence="5" id="KW-0378">Hydrolase</keyword>
<comment type="catalytic activity">
    <reaction evidence="1">
        <text>Hydrolysis of terminal non-reducing N-acetyl-D-hexosamine residues in N-acetyl-beta-D-hexosaminides.</text>
        <dbReference type="EC" id="3.2.1.52"/>
    </reaction>
</comment>
<dbReference type="InterPro" id="IPR015883">
    <property type="entry name" value="Glyco_hydro_20_cat"/>
</dbReference>
<dbReference type="InterPro" id="IPR025705">
    <property type="entry name" value="Beta_hexosaminidase_sua/sub"/>
</dbReference>
<sequence length="167" mass="18210">MVLDHNVTLSNETVVLVWISSANAAAVVEKNFRLVHAPSDYFYLDCGGGEWIGGAVGNSWCDPFKTWTKAYTFDPQANISASQAHLVLGGEQALWAEQSGPENLDPIVWPRAAASAEVFWTGPGGNLSEALPRLHDVAFRLRQRGVKAIQLQPMWCALRAGKCNLDS</sequence>
<protein>
    <recommendedName>
        <fullName evidence="3">beta-N-acetylhexosaminidase</fullName>
        <ecNumber evidence="3">3.2.1.52</ecNumber>
    </recommendedName>
</protein>
<evidence type="ECO:0000256" key="3">
    <source>
        <dbReference type="ARBA" id="ARBA00012663"/>
    </source>
</evidence>
<evidence type="ECO:0000256" key="5">
    <source>
        <dbReference type="ARBA" id="ARBA00022801"/>
    </source>
</evidence>
<feature type="domain" description="Glycoside hydrolase family 20 catalytic" evidence="6">
    <location>
        <begin position="4"/>
        <end position="122"/>
    </location>
</feature>
<gene>
    <name evidence="7" type="ORF">GSI_02936</name>
</gene>
<name>A0A2G8SMZ4_9APHY</name>
<evidence type="ECO:0000256" key="1">
    <source>
        <dbReference type="ARBA" id="ARBA00001231"/>
    </source>
</evidence>
<keyword evidence="4" id="KW-0732">Signal</keyword>
<reference evidence="7 8" key="1">
    <citation type="journal article" date="2015" name="Sci. Rep.">
        <title>Chromosome-level genome map provides insights into diverse defense mechanisms in the medicinal fungus Ganoderma sinense.</title>
        <authorList>
            <person name="Zhu Y."/>
            <person name="Xu J."/>
            <person name="Sun C."/>
            <person name="Zhou S."/>
            <person name="Xu H."/>
            <person name="Nelson D.R."/>
            <person name="Qian J."/>
            <person name="Song J."/>
            <person name="Luo H."/>
            <person name="Xiang L."/>
            <person name="Li Y."/>
            <person name="Xu Z."/>
            <person name="Ji A."/>
            <person name="Wang L."/>
            <person name="Lu S."/>
            <person name="Hayward A."/>
            <person name="Sun W."/>
            <person name="Li X."/>
            <person name="Schwartz D.C."/>
            <person name="Wang Y."/>
            <person name="Chen S."/>
        </authorList>
    </citation>
    <scope>NUCLEOTIDE SEQUENCE [LARGE SCALE GENOMIC DNA]</scope>
    <source>
        <strain evidence="7 8">ZZ0214-1</strain>
    </source>
</reference>
<evidence type="ECO:0000259" key="6">
    <source>
        <dbReference type="Pfam" id="PF00728"/>
    </source>
</evidence>
<evidence type="ECO:0000313" key="8">
    <source>
        <dbReference type="Proteomes" id="UP000230002"/>
    </source>
</evidence>
<dbReference type="Proteomes" id="UP000230002">
    <property type="component" value="Unassembled WGS sequence"/>
</dbReference>
<evidence type="ECO:0000256" key="4">
    <source>
        <dbReference type="ARBA" id="ARBA00022729"/>
    </source>
</evidence>
<dbReference type="STRING" id="1077348.A0A2G8SMZ4"/>
<organism evidence="7 8">
    <name type="scientific">Ganoderma sinense ZZ0214-1</name>
    <dbReference type="NCBI Taxonomy" id="1077348"/>
    <lineage>
        <taxon>Eukaryota</taxon>
        <taxon>Fungi</taxon>
        <taxon>Dikarya</taxon>
        <taxon>Basidiomycota</taxon>
        <taxon>Agaricomycotina</taxon>
        <taxon>Agaricomycetes</taxon>
        <taxon>Polyporales</taxon>
        <taxon>Polyporaceae</taxon>
        <taxon>Ganoderma</taxon>
    </lineage>
</organism>
<comment type="similarity">
    <text evidence="2">Belongs to the glycosyl hydrolase 20 family.</text>
</comment>
<dbReference type="EMBL" id="AYKW01000004">
    <property type="protein sequence ID" value="PIL35147.1"/>
    <property type="molecule type" value="Genomic_DNA"/>
</dbReference>
<dbReference type="GO" id="GO:0030203">
    <property type="term" value="P:glycosaminoglycan metabolic process"/>
    <property type="evidence" value="ECO:0007669"/>
    <property type="project" value="TreeGrafter"/>
</dbReference>
<dbReference type="OrthoDB" id="428480at2759"/>
<keyword evidence="8" id="KW-1185">Reference proteome</keyword>
<accession>A0A2G8SMZ4</accession>
<evidence type="ECO:0000313" key="7">
    <source>
        <dbReference type="EMBL" id="PIL35147.1"/>
    </source>
</evidence>
<proteinExistence type="inferred from homology"/>
<dbReference type="PANTHER" id="PTHR22600">
    <property type="entry name" value="BETA-HEXOSAMINIDASE"/>
    <property type="match status" value="1"/>
</dbReference>
<dbReference type="SUPFAM" id="SSF51445">
    <property type="entry name" value="(Trans)glycosidases"/>
    <property type="match status" value="1"/>
</dbReference>
<dbReference type="InterPro" id="IPR017853">
    <property type="entry name" value="GH"/>
</dbReference>
<dbReference type="PRINTS" id="PR00738">
    <property type="entry name" value="GLHYDRLASE20"/>
</dbReference>
<dbReference type="Gene3D" id="3.20.20.80">
    <property type="entry name" value="Glycosidases"/>
    <property type="match status" value="1"/>
</dbReference>
<dbReference type="GO" id="GO:0016020">
    <property type="term" value="C:membrane"/>
    <property type="evidence" value="ECO:0007669"/>
    <property type="project" value="TreeGrafter"/>
</dbReference>
<dbReference type="PANTHER" id="PTHR22600:SF26">
    <property type="entry name" value="BETA-N-ACETYLHEXOSAMINIDASE"/>
    <property type="match status" value="1"/>
</dbReference>
<dbReference type="GO" id="GO:0004563">
    <property type="term" value="F:beta-N-acetylhexosaminidase activity"/>
    <property type="evidence" value="ECO:0007669"/>
    <property type="project" value="UniProtKB-EC"/>
</dbReference>
<comment type="caution">
    <text evidence="7">The sequence shown here is derived from an EMBL/GenBank/DDBJ whole genome shotgun (WGS) entry which is preliminary data.</text>
</comment>
<dbReference type="EC" id="3.2.1.52" evidence="3"/>
<dbReference type="Pfam" id="PF00728">
    <property type="entry name" value="Glyco_hydro_20"/>
    <property type="match status" value="1"/>
</dbReference>